<keyword evidence="3" id="KW-0904">Protein phosphatase</keyword>
<dbReference type="Gene3D" id="3.90.190.10">
    <property type="entry name" value="Protein tyrosine phosphatase superfamily"/>
    <property type="match status" value="1"/>
</dbReference>
<dbReference type="Proteomes" id="UP000249218">
    <property type="component" value="Unassembled WGS sequence"/>
</dbReference>
<comment type="catalytic activity">
    <reaction evidence="5">
        <text>O-phospho-L-threonyl-[protein] + H2O = L-threonyl-[protein] + phosphate</text>
        <dbReference type="Rhea" id="RHEA:47004"/>
        <dbReference type="Rhea" id="RHEA-COMP:11060"/>
        <dbReference type="Rhea" id="RHEA-COMP:11605"/>
        <dbReference type="ChEBI" id="CHEBI:15377"/>
        <dbReference type="ChEBI" id="CHEBI:30013"/>
        <dbReference type="ChEBI" id="CHEBI:43474"/>
        <dbReference type="ChEBI" id="CHEBI:61977"/>
        <dbReference type="EC" id="3.1.3.16"/>
    </reaction>
</comment>
<dbReference type="PANTHER" id="PTHR45948">
    <property type="entry name" value="DUAL SPECIFICITY PROTEIN PHOSPHATASE DDB_G0269404-RELATED"/>
    <property type="match status" value="1"/>
</dbReference>
<comment type="catalytic activity">
    <reaction evidence="4">
        <text>O-phospho-L-seryl-[protein] + H2O = L-seryl-[protein] + phosphate</text>
        <dbReference type="Rhea" id="RHEA:20629"/>
        <dbReference type="Rhea" id="RHEA-COMP:9863"/>
        <dbReference type="Rhea" id="RHEA-COMP:11604"/>
        <dbReference type="ChEBI" id="CHEBI:15377"/>
        <dbReference type="ChEBI" id="CHEBI:29999"/>
        <dbReference type="ChEBI" id="CHEBI:43474"/>
        <dbReference type="ChEBI" id="CHEBI:83421"/>
        <dbReference type="EC" id="3.1.3.16"/>
    </reaction>
</comment>
<dbReference type="AlphaFoldDB" id="A0A2W1BQY9"/>
<dbReference type="SUPFAM" id="SSF52799">
    <property type="entry name" value="(Phosphotyrosine protein) phosphatases II"/>
    <property type="match status" value="1"/>
</dbReference>
<dbReference type="GO" id="GO:0004725">
    <property type="term" value="F:protein tyrosine phosphatase activity"/>
    <property type="evidence" value="ECO:0007669"/>
    <property type="project" value="TreeGrafter"/>
</dbReference>
<proteinExistence type="inferred from homology"/>
<accession>A0A2W1BQY9</accession>
<evidence type="ECO:0000256" key="1">
    <source>
        <dbReference type="ARBA" id="ARBA00008601"/>
    </source>
</evidence>
<dbReference type="EMBL" id="KZ149971">
    <property type="protein sequence ID" value="PZC76054.1"/>
    <property type="molecule type" value="Genomic_DNA"/>
</dbReference>
<dbReference type="GO" id="GO:0004722">
    <property type="term" value="F:protein serine/threonine phosphatase activity"/>
    <property type="evidence" value="ECO:0007669"/>
    <property type="project" value="UniProtKB-EC"/>
</dbReference>
<name>A0A2W1BQY9_HELAM</name>
<evidence type="ECO:0000256" key="2">
    <source>
        <dbReference type="ARBA" id="ARBA00022801"/>
    </source>
</evidence>
<reference evidence="6 7" key="1">
    <citation type="journal article" date="2017" name="BMC Biol.">
        <title>Genomic innovations, transcriptional plasticity and gene loss underlying the evolution and divergence of two highly polyphagous and invasive Helicoverpa pest species.</title>
        <authorList>
            <person name="Pearce S.L."/>
            <person name="Clarke D.F."/>
            <person name="East P.D."/>
            <person name="Elfekih S."/>
            <person name="Gordon K.H."/>
            <person name="Jermiin L.S."/>
            <person name="McGaughran A."/>
            <person name="Oakeshott J.G."/>
            <person name="Papanikolaou A."/>
            <person name="Perera O.P."/>
            <person name="Rane R.V."/>
            <person name="Richards S."/>
            <person name="Tay W.T."/>
            <person name="Walsh T.K."/>
            <person name="Anderson A."/>
            <person name="Anderson C.J."/>
            <person name="Asgari S."/>
            <person name="Board P.G."/>
            <person name="Bretschneider A."/>
            <person name="Campbell P.M."/>
            <person name="Chertemps T."/>
            <person name="Christeller J.T."/>
            <person name="Coppin C.W."/>
            <person name="Downes S.J."/>
            <person name="Duan G."/>
            <person name="Farnsworth C.A."/>
            <person name="Good R.T."/>
            <person name="Han L.B."/>
            <person name="Han Y.C."/>
            <person name="Hatje K."/>
            <person name="Horne I."/>
            <person name="Huang Y.P."/>
            <person name="Hughes D.S."/>
            <person name="Jacquin-Joly E."/>
            <person name="James W."/>
            <person name="Jhangiani S."/>
            <person name="Kollmar M."/>
            <person name="Kuwar S.S."/>
            <person name="Li S."/>
            <person name="Liu N.Y."/>
            <person name="Maibeche M.T."/>
            <person name="Miller J.R."/>
            <person name="Montagne N."/>
            <person name="Perry T."/>
            <person name="Qu J."/>
            <person name="Song S.V."/>
            <person name="Sutton G.G."/>
            <person name="Vogel H."/>
            <person name="Walenz B.P."/>
            <person name="Xu W."/>
            <person name="Zhang H.J."/>
            <person name="Zou Z."/>
            <person name="Batterham P."/>
            <person name="Edwards O.R."/>
            <person name="Feyereisen R."/>
            <person name="Gibbs R.A."/>
            <person name="Heckel D.G."/>
            <person name="McGrath A."/>
            <person name="Robin C."/>
            <person name="Scherer S.E."/>
            <person name="Worley K.C."/>
            <person name="Wu Y.D."/>
        </authorList>
    </citation>
    <scope>NUCLEOTIDE SEQUENCE [LARGE SCALE GENOMIC DNA]</scope>
    <source>
        <strain evidence="6">Harm_GR_Male_#8</strain>
        <tissue evidence="6">Whole organism</tissue>
    </source>
</reference>
<dbReference type="GO" id="GO:0007165">
    <property type="term" value="P:signal transduction"/>
    <property type="evidence" value="ECO:0007669"/>
    <property type="project" value="TreeGrafter"/>
</dbReference>
<gene>
    <name evidence="6" type="primary">HaOG205193</name>
    <name evidence="6" type="ORF">B5X24_HaOG205193</name>
</gene>
<evidence type="ECO:0000256" key="5">
    <source>
        <dbReference type="ARBA" id="ARBA00048336"/>
    </source>
</evidence>
<dbReference type="OrthoDB" id="9979246at2759"/>
<evidence type="ECO:0000256" key="4">
    <source>
        <dbReference type="ARBA" id="ARBA00047761"/>
    </source>
</evidence>
<dbReference type="InterPro" id="IPR029021">
    <property type="entry name" value="Prot-tyrosine_phosphatase-like"/>
</dbReference>
<evidence type="ECO:0000256" key="3">
    <source>
        <dbReference type="ARBA" id="ARBA00022912"/>
    </source>
</evidence>
<keyword evidence="2" id="KW-0378">Hydrolase</keyword>
<dbReference type="GO" id="GO:0005829">
    <property type="term" value="C:cytosol"/>
    <property type="evidence" value="ECO:0007669"/>
    <property type="project" value="TreeGrafter"/>
</dbReference>
<keyword evidence="7" id="KW-1185">Reference proteome</keyword>
<protein>
    <submittedName>
        <fullName evidence="6">Uncharacterized protein</fullName>
    </submittedName>
</protein>
<evidence type="ECO:0000313" key="6">
    <source>
        <dbReference type="EMBL" id="PZC76054.1"/>
    </source>
</evidence>
<sequence length="50" mass="5651">MGNGMNKVLPGLYVGNYRDSKDTVQLEKYKITHILSIHDAARRLHSVSHS</sequence>
<evidence type="ECO:0000313" key="7">
    <source>
        <dbReference type="Proteomes" id="UP000249218"/>
    </source>
</evidence>
<comment type="similarity">
    <text evidence="1">Belongs to the protein-tyrosine phosphatase family. Non-receptor class dual specificity subfamily.</text>
</comment>
<dbReference type="PANTHER" id="PTHR45948:SF2">
    <property type="entry name" value="DUAL SPECIFICITY PROTEIN PHOSPHATASE"/>
    <property type="match status" value="1"/>
</dbReference>
<organism evidence="6 7">
    <name type="scientific">Helicoverpa armigera</name>
    <name type="common">Cotton bollworm</name>
    <name type="synonym">Heliothis armigera</name>
    <dbReference type="NCBI Taxonomy" id="29058"/>
    <lineage>
        <taxon>Eukaryota</taxon>
        <taxon>Metazoa</taxon>
        <taxon>Ecdysozoa</taxon>
        <taxon>Arthropoda</taxon>
        <taxon>Hexapoda</taxon>
        <taxon>Insecta</taxon>
        <taxon>Pterygota</taxon>
        <taxon>Neoptera</taxon>
        <taxon>Endopterygota</taxon>
        <taxon>Lepidoptera</taxon>
        <taxon>Glossata</taxon>
        <taxon>Ditrysia</taxon>
        <taxon>Noctuoidea</taxon>
        <taxon>Noctuidae</taxon>
        <taxon>Heliothinae</taxon>
        <taxon>Helicoverpa</taxon>
    </lineage>
</organism>